<organism evidence="1 2">
    <name type="scientific">Nocardioides marmoriginsengisoli</name>
    <dbReference type="NCBI Taxonomy" id="661483"/>
    <lineage>
        <taxon>Bacteria</taxon>
        <taxon>Bacillati</taxon>
        <taxon>Actinomycetota</taxon>
        <taxon>Actinomycetes</taxon>
        <taxon>Propionibacteriales</taxon>
        <taxon>Nocardioidaceae</taxon>
        <taxon>Nocardioides</taxon>
    </lineage>
</organism>
<dbReference type="Proteomes" id="UP000267128">
    <property type="component" value="Unassembled WGS sequence"/>
</dbReference>
<reference evidence="1 2" key="1">
    <citation type="submission" date="2018-11" db="EMBL/GenBank/DDBJ databases">
        <authorList>
            <person name="Li F."/>
        </authorList>
    </citation>
    <scope>NUCLEOTIDE SEQUENCE [LARGE SCALE GENOMIC DNA]</scope>
    <source>
        <strain evidence="1 2">Gsoil 097</strain>
    </source>
</reference>
<sequence length="121" mass="13326">MNLQSDPFLPGYGTGLVQGEIEFAGKFKFDYDLKVSDLCPRDGLGTSFYFVSEMGDGDTALSGVRGYDTDGCGNGSIRYQATLQAQRMIKRTRVAQCTTNDGNLCWTVSTKLGTWKDNPTW</sequence>
<name>A0A3N0CBF7_9ACTN</name>
<evidence type="ECO:0000313" key="1">
    <source>
        <dbReference type="EMBL" id="RNL60386.1"/>
    </source>
</evidence>
<comment type="caution">
    <text evidence="1">The sequence shown here is derived from an EMBL/GenBank/DDBJ whole genome shotgun (WGS) entry which is preliminary data.</text>
</comment>
<evidence type="ECO:0000313" key="2">
    <source>
        <dbReference type="Proteomes" id="UP000267128"/>
    </source>
</evidence>
<proteinExistence type="predicted"/>
<gene>
    <name evidence="1" type="ORF">EFK50_18770</name>
</gene>
<dbReference type="AlphaFoldDB" id="A0A3N0CBF7"/>
<keyword evidence="2" id="KW-1185">Reference proteome</keyword>
<protein>
    <submittedName>
        <fullName evidence="1">Uncharacterized protein</fullName>
    </submittedName>
</protein>
<dbReference type="EMBL" id="RJSE01000009">
    <property type="protein sequence ID" value="RNL60386.1"/>
    <property type="molecule type" value="Genomic_DNA"/>
</dbReference>
<accession>A0A3N0CBF7</accession>